<dbReference type="GO" id="GO:0004674">
    <property type="term" value="F:protein serine/threonine kinase activity"/>
    <property type="evidence" value="ECO:0007669"/>
    <property type="project" value="UniProtKB-KW"/>
</dbReference>
<keyword evidence="1" id="KW-0808">Transferase</keyword>
<dbReference type="PANTHER" id="PTHR35526">
    <property type="entry name" value="ANTI-SIGMA-F FACTOR RSBW-RELATED"/>
    <property type="match status" value="1"/>
</dbReference>
<name>A0A940XZ24_9ACTN</name>
<dbReference type="EMBL" id="JAGPYQ010000001">
    <property type="protein sequence ID" value="MBQ0850312.1"/>
    <property type="molecule type" value="Genomic_DNA"/>
</dbReference>
<dbReference type="PANTHER" id="PTHR35526:SF3">
    <property type="entry name" value="ANTI-SIGMA-F FACTOR RSBW"/>
    <property type="match status" value="1"/>
</dbReference>
<organism evidence="3 4">
    <name type="scientific">Streptomyces liliiviolaceus</name>
    <dbReference type="NCBI Taxonomy" id="2823109"/>
    <lineage>
        <taxon>Bacteria</taxon>
        <taxon>Bacillati</taxon>
        <taxon>Actinomycetota</taxon>
        <taxon>Actinomycetes</taxon>
        <taxon>Kitasatosporales</taxon>
        <taxon>Streptomycetaceae</taxon>
        <taxon>Streptomyces</taxon>
    </lineage>
</organism>
<feature type="domain" description="Histidine kinase/HSP90-like ATPase" evidence="2">
    <location>
        <begin position="58"/>
        <end position="163"/>
    </location>
</feature>
<evidence type="ECO:0000313" key="3">
    <source>
        <dbReference type="EMBL" id="MBQ0850312.1"/>
    </source>
</evidence>
<keyword evidence="1" id="KW-0723">Serine/threonine-protein kinase</keyword>
<dbReference type="InterPro" id="IPR050267">
    <property type="entry name" value="Anti-sigma-factor_SerPK"/>
</dbReference>
<gene>
    <name evidence="3" type="ORF">J8N05_19175</name>
</gene>
<reference evidence="3 4" key="1">
    <citation type="submission" date="2021-04" db="EMBL/GenBank/DDBJ databases">
        <authorList>
            <person name="Tang X."/>
            <person name="Zhou X."/>
            <person name="Chen X."/>
            <person name="Cernava T."/>
            <person name="Zhang C."/>
        </authorList>
    </citation>
    <scope>NUCLEOTIDE SEQUENCE [LARGE SCALE GENOMIC DNA]</scope>
    <source>
        <strain evidence="3 4">BH-SS-21</strain>
    </source>
</reference>
<protein>
    <submittedName>
        <fullName evidence="3">ATP-binding protein</fullName>
    </submittedName>
</protein>
<evidence type="ECO:0000313" key="4">
    <source>
        <dbReference type="Proteomes" id="UP000677413"/>
    </source>
</evidence>
<dbReference type="AlphaFoldDB" id="A0A940XZ24"/>
<accession>A0A940XZ24</accession>
<keyword evidence="1" id="KW-0418">Kinase</keyword>
<sequence length="175" mass="19543">MWKQRPPVKLQLTRIPLPVHPVGVRTGPHASFQYIPRRGFDVAIERSAGSRDGSVDPADAVWVGNLRRTVRRGLDRSGLPDLVENAELLVSELVTNAFRHGRGDIRVRMLFEHGRMRLEVRDGSHEFPELRTAGALEEAGRGLFIVRALADDWGVSADGTTTWCSLNLYPLSRTP</sequence>
<keyword evidence="3" id="KW-0067">ATP-binding</keyword>
<keyword evidence="4" id="KW-1185">Reference proteome</keyword>
<proteinExistence type="predicted"/>
<comment type="caution">
    <text evidence="3">The sequence shown here is derived from an EMBL/GenBank/DDBJ whole genome shotgun (WGS) entry which is preliminary data.</text>
</comment>
<dbReference type="Pfam" id="PF13581">
    <property type="entry name" value="HATPase_c_2"/>
    <property type="match status" value="1"/>
</dbReference>
<dbReference type="InterPro" id="IPR036890">
    <property type="entry name" value="HATPase_C_sf"/>
</dbReference>
<evidence type="ECO:0000259" key="2">
    <source>
        <dbReference type="Pfam" id="PF13581"/>
    </source>
</evidence>
<dbReference type="Proteomes" id="UP000677413">
    <property type="component" value="Unassembled WGS sequence"/>
</dbReference>
<keyword evidence="3" id="KW-0547">Nucleotide-binding</keyword>
<dbReference type="CDD" id="cd16936">
    <property type="entry name" value="HATPase_RsbW-like"/>
    <property type="match status" value="1"/>
</dbReference>
<dbReference type="Gene3D" id="3.30.565.10">
    <property type="entry name" value="Histidine kinase-like ATPase, C-terminal domain"/>
    <property type="match status" value="1"/>
</dbReference>
<evidence type="ECO:0000256" key="1">
    <source>
        <dbReference type="ARBA" id="ARBA00022527"/>
    </source>
</evidence>
<dbReference type="InterPro" id="IPR003594">
    <property type="entry name" value="HATPase_dom"/>
</dbReference>
<dbReference type="SUPFAM" id="SSF55874">
    <property type="entry name" value="ATPase domain of HSP90 chaperone/DNA topoisomerase II/histidine kinase"/>
    <property type="match status" value="1"/>
</dbReference>
<dbReference type="GO" id="GO:0005524">
    <property type="term" value="F:ATP binding"/>
    <property type="evidence" value="ECO:0007669"/>
    <property type="project" value="UniProtKB-KW"/>
</dbReference>